<keyword evidence="3" id="KW-0804">Transcription</keyword>
<protein>
    <submittedName>
        <fullName evidence="6">DNA-binding transcriptional regulator, GntR family</fullName>
    </submittedName>
</protein>
<dbReference type="Pfam" id="PF00392">
    <property type="entry name" value="GntR"/>
    <property type="match status" value="1"/>
</dbReference>
<dbReference type="InterPro" id="IPR011711">
    <property type="entry name" value="GntR_C"/>
</dbReference>
<dbReference type="EMBL" id="JAMTCK010000018">
    <property type="protein sequence ID" value="MCP2169348.1"/>
    <property type="molecule type" value="Genomic_DNA"/>
</dbReference>
<dbReference type="InterPro" id="IPR036388">
    <property type="entry name" value="WH-like_DNA-bd_sf"/>
</dbReference>
<keyword evidence="1" id="KW-0805">Transcription regulation</keyword>
<organism evidence="6 7">
    <name type="scientific">Goodfellowiella coeruleoviolacea</name>
    <dbReference type="NCBI Taxonomy" id="334858"/>
    <lineage>
        <taxon>Bacteria</taxon>
        <taxon>Bacillati</taxon>
        <taxon>Actinomycetota</taxon>
        <taxon>Actinomycetes</taxon>
        <taxon>Pseudonocardiales</taxon>
        <taxon>Pseudonocardiaceae</taxon>
        <taxon>Goodfellowiella</taxon>
    </lineage>
</organism>
<dbReference type="AlphaFoldDB" id="A0AAE3GNN8"/>
<dbReference type="SUPFAM" id="SSF48008">
    <property type="entry name" value="GntR ligand-binding domain-like"/>
    <property type="match status" value="1"/>
</dbReference>
<evidence type="ECO:0000256" key="1">
    <source>
        <dbReference type="ARBA" id="ARBA00023015"/>
    </source>
</evidence>
<reference evidence="6" key="1">
    <citation type="submission" date="2022-06" db="EMBL/GenBank/DDBJ databases">
        <title>Genomic Encyclopedia of Archaeal and Bacterial Type Strains, Phase II (KMG-II): from individual species to whole genera.</title>
        <authorList>
            <person name="Goeker M."/>
        </authorList>
    </citation>
    <scope>NUCLEOTIDE SEQUENCE</scope>
    <source>
        <strain evidence="6">DSM 43935</strain>
    </source>
</reference>
<dbReference type="Proteomes" id="UP001206128">
    <property type="component" value="Unassembled WGS sequence"/>
</dbReference>
<dbReference type="PANTHER" id="PTHR43537:SF45">
    <property type="entry name" value="GNTR FAMILY REGULATORY PROTEIN"/>
    <property type="match status" value="1"/>
</dbReference>
<accession>A0AAE3GNN8</accession>
<evidence type="ECO:0000313" key="6">
    <source>
        <dbReference type="EMBL" id="MCP2169348.1"/>
    </source>
</evidence>
<dbReference type="InterPro" id="IPR000524">
    <property type="entry name" value="Tscrpt_reg_HTH_GntR"/>
</dbReference>
<evidence type="ECO:0000256" key="4">
    <source>
        <dbReference type="SAM" id="MobiDB-lite"/>
    </source>
</evidence>
<proteinExistence type="predicted"/>
<evidence type="ECO:0000256" key="3">
    <source>
        <dbReference type="ARBA" id="ARBA00023163"/>
    </source>
</evidence>
<dbReference type="PROSITE" id="PS50949">
    <property type="entry name" value="HTH_GNTR"/>
    <property type="match status" value="1"/>
</dbReference>
<keyword evidence="2 6" id="KW-0238">DNA-binding</keyword>
<dbReference type="SMART" id="SM00345">
    <property type="entry name" value="HTH_GNTR"/>
    <property type="match status" value="1"/>
</dbReference>
<gene>
    <name evidence="6" type="ORF">LX83_006233</name>
</gene>
<dbReference type="PANTHER" id="PTHR43537">
    <property type="entry name" value="TRANSCRIPTIONAL REGULATOR, GNTR FAMILY"/>
    <property type="match status" value="1"/>
</dbReference>
<sequence length="254" mass="27914">MVPSTLANLSPARGISGPMPLRRRVYEALLGWLTTGDLAPGQPLVEAELADRLSVPRQHVREALHWLHTEGWVDLRPREGACVHLPDEDAADQLLAMRCLLETESARLAAPRATASDAERLAELCEQGRASAAATDIPGQVRANARLHALITQLSGNQVLIDFAEQVERRARWCAALAARLRGAESWQEHADLVAAIARNNGEEAARIMRAHTERTRRCCRRRLREQHQKTVSGAESAGPDNGENTENGGRDDE</sequence>
<evidence type="ECO:0000259" key="5">
    <source>
        <dbReference type="PROSITE" id="PS50949"/>
    </source>
</evidence>
<feature type="domain" description="HTH gntR-type" evidence="5">
    <location>
        <begin position="19"/>
        <end position="86"/>
    </location>
</feature>
<dbReference type="GO" id="GO:0003700">
    <property type="term" value="F:DNA-binding transcription factor activity"/>
    <property type="evidence" value="ECO:0007669"/>
    <property type="project" value="InterPro"/>
</dbReference>
<dbReference type="SMART" id="SM00895">
    <property type="entry name" value="FCD"/>
    <property type="match status" value="1"/>
</dbReference>
<dbReference type="Gene3D" id="1.10.10.10">
    <property type="entry name" value="Winged helix-like DNA-binding domain superfamily/Winged helix DNA-binding domain"/>
    <property type="match status" value="1"/>
</dbReference>
<dbReference type="SUPFAM" id="SSF46785">
    <property type="entry name" value="Winged helix' DNA-binding domain"/>
    <property type="match status" value="1"/>
</dbReference>
<dbReference type="Gene3D" id="1.20.120.530">
    <property type="entry name" value="GntR ligand-binding domain-like"/>
    <property type="match status" value="1"/>
</dbReference>
<evidence type="ECO:0000256" key="2">
    <source>
        <dbReference type="ARBA" id="ARBA00023125"/>
    </source>
</evidence>
<dbReference type="GO" id="GO:0003677">
    <property type="term" value="F:DNA binding"/>
    <property type="evidence" value="ECO:0007669"/>
    <property type="project" value="UniProtKB-KW"/>
</dbReference>
<dbReference type="Pfam" id="PF07729">
    <property type="entry name" value="FCD"/>
    <property type="match status" value="1"/>
</dbReference>
<name>A0AAE3GNN8_9PSEU</name>
<evidence type="ECO:0000313" key="7">
    <source>
        <dbReference type="Proteomes" id="UP001206128"/>
    </source>
</evidence>
<dbReference type="InterPro" id="IPR036390">
    <property type="entry name" value="WH_DNA-bd_sf"/>
</dbReference>
<comment type="caution">
    <text evidence="6">The sequence shown here is derived from an EMBL/GenBank/DDBJ whole genome shotgun (WGS) entry which is preliminary data.</text>
</comment>
<keyword evidence="7" id="KW-1185">Reference proteome</keyword>
<dbReference type="InterPro" id="IPR008920">
    <property type="entry name" value="TF_FadR/GntR_C"/>
</dbReference>
<feature type="region of interest" description="Disordered" evidence="4">
    <location>
        <begin position="223"/>
        <end position="254"/>
    </location>
</feature>